<dbReference type="PROSITE" id="PS50929">
    <property type="entry name" value="ABC_TM1F"/>
    <property type="match status" value="1"/>
</dbReference>
<dbReference type="InterPro" id="IPR011527">
    <property type="entry name" value="ABC1_TM_dom"/>
</dbReference>
<evidence type="ECO:0000313" key="11">
    <source>
        <dbReference type="Proteomes" id="UP000482800"/>
    </source>
</evidence>
<evidence type="ECO:0000256" key="2">
    <source>
        <dbReference type="ARBA" id="ARBA00022692"/>
    </source>
</evidence>
<evidence type="ECO:0000256" key="1">
    <source>
        <dbReference type="ARBA" id="ARBA00004651"/>
    </source>
</evidence>
<dbReference type="Pfam" id="PF00664">
    <property type="entry name" value="ABC_membrane"/>
    <property type="match status" value="1"/>
</dbReference>
<dbReference type="PROSITE" id="PS00211">
    <property type="entry name" value="ABC_TRANSPORTER_1"/>
    <property type="match status" value="1"/>
</dbReference>
<evidence type="ECO:0000256" key="4">
    <source>
        <dbReference type="ARBA" id="ARBA00022840"/>
    </source>
</evidence>
<name>A0A6V8K8S5_9ACTN</name>
<feature type="transmembrane region" description="Helical" evidence="7">
    <location>
        <begin position="25"/>
        <end position="46"/>
    </location>
</feature>
<evidence type="ECO:0000256" key="3">
    <source>
        <dbReference type="ARBA" id="ARBA00022741"/>
    </source>
</evidence>
<reference evidence="10 11" key="2">
    <citation type="submission" date="2020-03" db="EMBL/GenBank/DDBJ databases">
        <authorList>
            <person name="Ichikawa N."/>
            <person name="Kimura A."/>
            <person name="Kitahashi Y."/>
            <person name="Uohara A."/>
        </authorList>
    </citation>
    <scope>NUCLEOTIDE SEQUENCE [LARGE SCALE GENOMIC DNA]</scope>
    <source>
        <strain evidence="10 11">NBRC 108639</strain>
    </source>
</reference>
<comment type="subcellular location">
    <subcellularLocation>
        <location evidence="1">Cell membrane</location>
        <topology evidence="1">Multi-pass membrane protein</topology>
    </subcellularLocation>
</comment>
<evidence type="ECO:0000256" key="5">
    <source>
        <dbReference type="ARBA" id="ARBA00022989"/>
    </source>
</evidence>
<feature type="domain" description="ABC transmembrane type-1" evidence="9">
    <location>
        <begin position="28"/>
        <end position="306"/>
    </location>
</feature>
<evidence type="ECO:0000259" key="9">
    <source>
        <dbReference type="PROSITE" id="PS50929"/>
    </source>
</evidence>
<dbReference type="Pfam" id="PF00005">
    <property type="entry name" value="ABC_tran"/>
    <property type="match status" value="1"/>
</dbReference>
<dbReference type="RefSeq" id="WP_173058374.1">
    <property type="nucleotide sequence ID" value="NZ_BAABGO010000001.1"/>
</dbReference>
<organism evidence="10 11">
    <name type="scientific">Phytohabitans houttuyneae</name>
    <dbReference type="NCBI Taxonomy" id="1076126"/>
    <lineage>
        <taxon>Bacteria</taxon>
        <taxon>Bacillati</taxon>
        <taxon>Actinomycetota</taxon>
        <taxon>Actinomycetes</taxon>
        <taxon>Micromonosporales</taxon>
        <taxon>Micromonosporaceae</taxon>
    </lineage>
</organism>
<gene>
    <name evidence="10" type="ORF">Phou_030010</name>
</gene>
<keyword evidence="6 7" id="KW-0472">Membrane</keyword>
<feature type="domain" description="ABC transporter" evidence="8">
    <location>
        <begin position="345"/>
        <end position="576"/>
    </location>
</feature>
<feature type="transmembrane region" description="Helical" evidence="7">
    <location>
        <begin position="139"/>
        <end position="158"/>
    </location>
</feature>
<dbReference type="SUPFAM" id="SSF90123">
    <property type="entry name" value="ABC transporter transmembrane region"/>
    <property type="match status" value="1"/>
</dbReference>
<evidence type="ECO:0000256" key="7">
    <source>
        <dbReference type="SAM" id="Phobius"/>
    </source>
</evidence>
<protein>
    <submittedName>
        <fullName evidence="10">ABC transporter</fullName>
    </submittedName>
</protein>
<dbReference type="CDD" id="cd18551">
    <property type="entry name" value="ABC_6TM_LmrA_like"/>
    <property type="match status" value="1"/>
</dbReference>
<dbReference type="GO" id="GO:0016887">
    <property type="term" value="F:ATP hydrolysis activity"/>
    <property type="evidence" value="ECO:0007669"/>
    <property type="project" value="InterPro"/>
</dbReference>
<evidence type="ECO:0000256" key="6">
    <source>
        <dbReference type="ARBA" id="ARBA00023136"/>
    </source>
</evidence>
<accession>A0A6V8K8S5</accession>
<evidence type="ECO:0000259" key="8">
    <source>
        <dbReference type="PROSITE" id="PS50893"/>
    </source>
</evidence>
<feature type="transmembrane region" description="Helical" evidence="7">
    <location>
        <begin position="164"/>
        <end position="182"/>
    </location>
</feature>
<dbReference type="InterPro" id="IPR027417">
    <property type="entry name" value="P-loop_NTPase"/>
</dbReference>
<dbReference type="PROSITE" id="PS50893">
    <property type="entry name" value="ABC_TRANSPORTER_2"/>
    <property type="match status" value="1"/>
</dbReference>
<comment type="caution">
    <text evidence="10">The sequence shown here is derived from an EMBL/GenBank/DDBJ whole genome shotgun (WGS) entry which is preliminary data.</text>
</comment>
<dbReference type="InterPro" id="IPR036640">
    <property type="entry name" value="ABC1_TM_sf"/>
</dbReference>
<keyword evidence="2 7" id="KW-0812">Transmembrane</keyword>
<keyword evidence="5 7" id="KW-1133">Transmembrane helix</keyword>
<dbReference type="EMBL" id="BLPF01000001">
    <property type="protein sequence ID" value="GFJ78821.1"/>
    <property type="molecule type" value="Genomic_DNA"/>
</dbReference>
<dbReference type="GO" id="GO:0015421">
    <property type="term" value="F:ABC-type oligopeptide transporter activity"/>
    <property type="evidence" value="ECO:0007669"/>
    <property type="project" value="TreeGrafter"/>
</dbReference>
<dbReference type="InterPro" id="IPR017871">
    <property type="entry name" value="ABC_transporter-like_CS"/>
</dbReference>
<dbReference type="PANTHER" id="PTHR43394">
    <property type="entry name" value="ATP-DEPENDENT PERMEASE MDL1, MITOCHONDRIAL"/>
    <property type="match status" value="1"/>
</dbReference>
<keyword evidence="11" id="KW-1185">Reference proteome</keyword>
<dbReference type="SMART" id="SM00382">
    <property type="entry name" value="AAA"/>
    <property type="match status" value="1"/>
</dbReference>
<dbReference type="GO" id="GO:0005886">
    <property type="term" value="C:plasma membrane"/>
    <property type="evidence" value="ECO:0007669"/>
    <property type="project" value="UniProtKB-SubCell"/>
</dbReference>
<dbReference type="PANTHER" id="PTHR43394:SF1">
    <property type="entry name" value="ATP-BINDING CASSETTE SUB-FAMILY B MEMBER 10, MITOCHONDRIAL"/>
    <property type="match status" value="1"/>
</dbReference>
<proteinExistence type="predicted"/>
<sequence length="577" mass="61263">MRSAGARDRAGWREALRLLRGHYRWLTLAVVLGVGATGCGLVQPLLVRRTVDATAGGAFPAGPVALLVALFLLQAGALGVARYAQAQASEAVTLELRRAVTEHLLRLRIAVFDRYRGGDLIARATGDPAVIRTLVAESVTNAASGAVGLVGLVAVMVWLDWTLFLVVAVLIGVALPVLLAVVRRIRSASAVAQRAEGELTADLERALSAIRSVRANRAERVEGDRIFARASQVCAARLRMARLDAGAGSVNDLALTGSYLVILLIGGARVAGGASTVGELVAFMLYLTYLTTPVGAIFQAVSAVQQGAGALYRVNEVLALPREPAAVRAPAPVAGVDGKPRPCLLELEDVWFGYEPGRPVLRGLSLRVPETGQVSLVGPSGSGKSTVFGLIERFYEPDRGRLLYRGRDARQIPLDEYRGAIGLVEQDCPVLAGTLRENLTYSGSPIDDDDLRWALAMTNLTGLVRRLPRGLDAEVGEHGRLLSGGERQRLAIARSLLARPALLLLDEPTAHLDPANEAALTRTIREVSRICALLVITHRPATVRCADRVVVLRDGAVANEGRPDELLAAGAAWGSAS</sequence>
<evidence type="ECO:0000313" key="10">
    <source>
        <dbReference type="EMBL" id="GFJ78821.1"/>
    </source>
</evidence>
<dbReference type="InterPro" id="IPR003439">
    <property type="entry name" value="ABC_transporter-like_ATP-bd"/>
</dbReference>
<dbReference type="Gene3D" id="1.20.1560.10">
    <property type="entry name" value="ABC transporter type 1, transmembrane domain"/>
    <property type="match status" value="1"/>
</dbReference>
<feature type="transmembrane region" description="Helical" evidence="7">
    <location>
        <begin position="58"/>
        <end position="81"/>
    </location>
</feature>
<dbReference type="Proteomes" id="UP000482800">
    <property type="component" value="Unassembled WGS sequence"/>
</dbReference>
<dbReference type="InterPro" id="IPR039421">
    <property type="entry name" value="Type_1_exporter"/>
</dbReference>
<keyword evidence="3" id="KW-0547">Nucleotide-binding</keyword>
<dbReference type="AlphaFoldDB" id="A0A6V8K8S5"/>
<reference evidence="10 11" key="1">
    <citation type="submission" date="2020-03" db="EMBL/GenBank/DDBJ databases">
        <title>Whole genome shotgun sequence of Phytohabitans houttuyneae NBRC 108639.</title>
        <authorList>
            <person name="Komaki H."/>
            <person name="Tamura T."/>
        </authorList>
    </citation>
    <scope>NUCLEOTIDE SEQUENCE [LARGE SCALE GENOMIC DNA]</scope>
    <source>
        <strain evidence="10 11">NBRC 108639</strain>
    </source>
</reference>
<dbReference type="SUPFAM" id="SSF52540">
    <property type="entry name" value="P-loop containing nucleoside triphosphate hydrolases"/>
    <property type="match status" value="1"/>
</dbReference>
<keyword evidence="4" id="KW-0067">ATP-binding</keyword>
<dbReference type="InterPro" id="IPR003593">
    <property type="entry name" value="AAA+_ATPase"/>
</dbReference>
<dbReference type="GO" id="GO:0005524">
    <property type="term" value="F:ATP binding"/>
    <property type="evidence" value="ECO:0007669"/>
    <property type="project" value="UniProtKB-KW"/>
</dbReference>
<dbReference type="Gene3D" id="3.40.50.300">
    <property type="entry name" value="P-loop containing nucleotide triphosphate hydrolases"/>
    <property type="match status" value="1"/>
</dbReference>